<dbReference type="Pfam" id="PF13456">
    <property type="entry name" value="RVT_3"/>
    <property type="match status" value="1"/>
</dbReference>
<dbReference type="Pfam" id="PF01693">
    <property type="entry name" value="Cauli_VI"/>
    <property type="match status" value="1"/>
</dbReference>
<dbReference type="PANTHER" id="PTHR46387:SF2">
    <property type="entry name" value="RIBONUCLEASE HI"/>
    <property type="match status" value="1"/>
</dbReference>
<comment type="caution">
    <text evidence="3">The sequence shown here is derived from an EMBL/GenBank/DDBJ whole genome shotgun (WGS) entry which is preliminary data.</text>
</comment>
<protein>
    <submittedName>
        <fullName evidence="3">Putative ribonuclease H</fullName>
        <ecNumber evidence="3">3.1.26.4</ecNumber>
    </submittedName>
</protein>
<dbReference type="GO" id="GO:0004523">
    <property type="term" value="F:RNA-DNA hybrid ribonuclease activity"/>
    <property type="evidence" value="ECO:0007669"/>
    <property type="project" value="UniProtKB-EC"/>
</dbReference>
<evidence type="ECO:0000259" key="2">
    <source>
        <dbReference type="PROSITE" id="PS50879"/>
    </source>
</evidence>
<name>A0A2P6PJ68_ROSCH</name>
<dbReference type="Gene3D" id="3.30.420.10">
    <property type="entry name" value="Ribonuclease H-like superfamily/Ribonuclease H"/>
    <property type="match status" value="1"/>
</dbReference>
<dbReference type="InterPro" id="IPR012337">
    <property type="entry name" value="RNaseH-like_sf"/>
</dbReference>
<dbReference type="OMA" id="QQASSIC"/>
<sequence>MNCLSQVSSYTAAIFRTAGRSFGTGALYGPCKRKLDVYAGVKLISFESAVSRLRTQLYSSQSKATSSRPRKKKSGSKRVMDPEKDAFYVVRKGNVVGVYKSFADCQAQQASSICDPPISVYKGYSMPKKDEQYLASCGLQNALYTISAADMKDELFGKLVDCPLGDPASSKGETSEKTAAKKRSHQEAETENVEVIVSTSVSDTPSRKQAKKKAEVEVPPSGRGCTLQFDGASKGNPGAAGAGAVLRADDGTLICKLREGLGVATNNTAEYRAVILGLKYALKKGFSRILVQGDSKLVCMQVQGLWQVKNQNLSTLYEEVKKLKDGFVSFKISHVLRELNSEADAQANLAITLANGQVQEESGK</sequence>
<dbReference type="CDD" id="cd09279">
    <property type="entry name" value="RNase_HI_like"/>
    <property type="match status" value="1"/>
</dbReference>
<dbReference type="AlphaFoldDB" id="A0A2P6PJ68"/>
<feature type="region of interest" description="Disordered" evidence="1">
    <location>
        <begin position="60"/>
        <end position="79"/>
    </location>
</feature>
<feature type="domain" description="RNase H type-1" evidence="2">
    <location>
        <begin position="221"/>
        <end position="352"/>
    </location>
</feature>
<evidence type="ECO:0000313" key="3">
    <source>
        <dbReference type="EMBL" id="PRQ21976.1"/>
    </source>
</evidence>
<dbReference type="InterPro" id="IPR011320">
    <property type="entry name" value="RNase_H1_N"/>
</dbReference>
<keyword evidence="4" id="KW-1185">Reference proteome</keyword>
<dbReference type="EMBL" id="PDCK01000044">
    <property type="protein sequence ID" value="PRQ21976.1"/>
    <property type="molecule type" value="Genomic_DNA"/>
</dbReference>
<dbReference type="PANTHER" id="PTHR46387">
    <property type="entry name" value="POLYNUCLEOTIDYL TRANSFERASE, RIBONUCLEASE H-LIKE SUPERFAMILY PROTEIN"/>
    <property type="match status" value="1"/>
</dbReference>
<dbReference type="EC" id="3.1.26.4" evidence="3"/>
<dbReference type="InterPro" id="IPR002156">
    <property type="entry name" value="RNaseH_domain"/>
</dbReference>
<dbReference type="STRING" id="74649.A0A2P6PJ68"/>
<dbReference type="OrthoDB" id="2016287at2759"/>
<feature type="region of interest" description="Disordered" evidence="1">
    <location>
        <begin position="167"/>
        <end position="193"/>
    </location>
</feature>
<keyword evidence="3" id="KW-0378">Hydrolase</keyword>
<dbReference type="FunFam" id="3.30.420.10:FF:000076">
    <property type="entry name" value="RBR-type E3 ubiquitin transferase"/>
    <property type="match status" value="1"/>
</dbReference>
<dbReference type="Gene3D" id="3.40.970.10">
    <property type="entry name" value="Ribonuclease H1, N-terminal domain"/>
    <property type="match status" value="1"/>
</dbReference>
<dbReference type="PROSITE" id="PS50879">
    <property type="entry name" value="RNASE_H_1"/>
    <property type="match status" value="1"/>
</dbReference>
<evidence type="ECO:0000256" key="1">
    <source>
        <dbReference type="SAM" id="MobiDB-lite"/>
    </source>
</evidence>
<organism evidence="3 4">
    <name type="scientific">Rosa chinensis</name>
    <name type="common">China rose</name>
    <dbReference type="NCBI Taxonomy" id="74649"/>
    <lineage>
        <taxon>Eukaryota</taxon>
        <taxon>Viridiplantae</taxon>
        <taxon>Streptophyta</taxon>
        <taxon>Embryophyta</taxon>
        <taxon>Tracheophyta</taxon>
        <taxon>Spermatophyta</taxon>
        <taxon>Magnoliopsida</taxon>
        <taxon>eudicotyledons</taxon>
        <taxon>Gunneridae</taxon>
        <taxon>Pentapetalae</taxon>
        <taxon>rosids</taxon>
        <taxon>fabids</taxon>
        <taxon>Rosales</taxon>
        <taxon>Rosaceae</taxon>
        <taxon>Rosoideae</taxon>
        <taxon>Rosoideae incertae sedis</taxon>
        <taxon>Rosa</taxon>
    </lineage>
</organism>
<dbReference type="InterPro" id="IPR037056">
    <property type="entry name" value="RNase_H1_N_sf"/>
</dbReference>
<dbReference type="Proteomes" id="UP000238479">
    <property type="component" value="Chromosome 6"/>
</dbReference>
<evidence type="ECO:0000313" key="4">
    <source>
        <dbReference type="Proteomes" id="UP000238479"/>
    </source>
</evidence>
<accession>A0A2P6PJ68</accession>
<feature type="region of interest" description="Disordered" evidence="1">
    <location>
        <begin position="200"/>
        <end position="219"/>
    </location>
</feature>
<proteinExistence type="predicted"/>
<dbReference type="GO" id="GO:0003676">
    <property type="term" value="F:nucleic acid binding"/>
    <property type="evidence" value="ECO:0007669"/>
    <property type="project" value="InterPro"/>
</dbReference>
<dbReference type="SUPFAM" id="SSF53098">
    <property type="entry name" value="Ribonuclease H-like"/>
    <property type="match status" value="1"/>
</dbReference>
<dbReference type="InterPro" id="IPR036397">
    <property type="entry name" value="RNaseH_sf"/>
</dbReference>
<reference evidence="3 4" key="1">
    <citation type="journal article" date="2018" name="Nat. Genet.">
        <title>The Rosa genome provides new insights in the design of modern roses.</title>
        <authorList>
            <person name="Bendahmane M."/>
        </authorList>
    </citation>
    <scope>NUCLEOTIDE SEQUENCE [LARGE SCALE GENOMIC DNA]</scope>
    <source>
        <strain evidence="4">cv. Old Blush</strain>
    </source>
</reference>
<dbReference type="Gramene" id="PRQ21976">
    <property type="protein sequence ID" value="PRQ21976"/>
    <property type="gene ID" value="RchiOBHm_Chr6g0245201"/>
</dbReference>
<gene>
    <name evidence="3" type="ORF">RchiOBHm_Chr6g0245201</name>
</gene>